<dbReference type="GO" id="GO:0031490">
    <property type="term" value="F:chromatin DNA binding"/>
    <property type="evidence" value="ECO:0007669"/>
    <property type="project" value="TreeGrafter"/>
</dbReference>
<dbReference type="InterPro" id="IPR013178">
    <property type="entry name" value="Histone_AcTrfase_Rtt109/CBP"/>
</dbReference>
<dbReference type="EMBL" id="JAQMWT010000393">
    <property type="protein sequence ID" value="KAJ8601956.1"/>
    <property type="molecule type" value="Genomic_DNA"/>
</dbReference>
<sequence>MVPYEEVDRRIVEEEEAAELRKLELVDCDVDNGSISSESHARILAEIKKESDAAQRERQATVRHQQQRLLLLRHAARCRHETTCPVTPHCASIKGLWRHISECKDEGCLVANCVSSRYILAHYRQCSDSRCPVCVPVRDAIRRNHQIAKELAEGGSTAAP</sequence>
<dbReference type="InterPro" id="IPR000197">
    <property type="entry name" value="Znf_TAZ"/>
</dbReference>
<keyword evidence="4" id="KW-0479">Metal-binding</keyword>
<proteinExistence type="predicted"/>
<keyword evidence="5" id="KW-0863">Zinc-finger</keyword>
<evidence type="ECO:0000256" key="4">
    <source>
        <dbReference type="ARBA" id="ARBA00022723"/>
    </source>
</evidence>
<accession>A0AAD7UBM4</accession>
<evidence type="ECO:0000256" key="3">
    <source>
        <dbReference type="ARBA" id="ARBA00022679"/>
    </source>
</evidence>
<dbReference type="PANTHER" id="PTHR13808">
    <property type="entry name" value="CBP/P300-RELATED"/>
    <property type="match status" value="1"/>
</dbReference>
<organism evidence="13 14">
    <name type="scientific">Chrysophaeum taylorii</name>
    <dbReference type="NCBI Taxonomy" id="2483200"/>
    <lineage>
        <taxon>Eukaryota</taxon>
        <taxon>Sar</taxon>
        <taxon>Stramenopiles</taxon>
        <taxon>Ochrophyta</taxon>
        <taxon>Pelagophyceae</taxon>
        <taxon>Pelagomonadales</taxon>
        <taxon>Pelagomonadaceae</taxon>
        <taxon>Chrysophaeum</taxon>
    </lineage>
</organism>
<evidence type="ECO:0000256" key="9">
    <source>
        <dbReference type="ARBA" id="ARBA00023163"/>
    </source>
</evidence>
<dbReference type="Proteomes" id="UP001230188">
    <property type="component" value="Unassembled WGS sequence"/>
</dbReference>
<evidence type="ECO:0000256" key="11">
    <source>
        <dbReference type="ARBA" id="ARBA00048017"/>
    </source>
</evidence>
<comment type="subcellular location">
    <subcellularLocation>
        <location evidence="1">Nucleus</location>
    </subcellularLocation>
</comment>
<reference evidence="13" key="1">
    <citation type="submission" date="2023-01" db="EMBL/GenBank/DDBJ databases">
        <title>Metagenome sequencing of chrysophaentin producing Chrysophaeum taylorii.</title>
        <authorList>
            <person name="Davison J."/>
            <person name="Bewley C."/>
        </authorList>
    </citation>
    <scope>NUCLEOTIDE SEQUENCE</scope>
    <source>
        <strain evidence="13">NIES-1699</strain>
    </source>
</reference>
<evidence type="ECO:0000256" key="5">
    <source>
        <dbReference type="ARBA" id="ARBA00022771"/>
    </source>
</evidence>
<keyword evidence="6" id="KW-0862">Zinc</keyword>
<gene>
    <name evidence="13" type="ORF">CTAYLR_004445</name>
</gene>
<dbReference type="PROSITE" id="PS50134">
    <property type="entry name" value="ZF_TAZ"/>
    <property type="match status" value="1"/>
</dbReference>
<keyword evidence="10" id="KW-0539">Nucleus</keyword>
<dbReference type="GO" id="GO:0005634">
    <property type="term" value="C:nucleus"/>
    <property type="evidence" value="ECO:0007669"/>
    <property type="project" value="UniProtKB-SubCell"/>
</dbReference>
<dbReference type="EC" id="2.3.1.48" evidence="2"/>
<keyword evidence="8" id="KW-0805">Transcription regulation</keyword>
<dbReference type="PANTHER" id="PTHR13808:SF1">
    <property type="entry name" value="HISTONE ACETYLTRANSFERASE"/>
    <property type="match status" value="1"/>
</dbReference>
<feature type="domain" description="TAZ-type" evidence="12">
    <location>
        <begin position="55"/>
        <end position="137"/>
    </location>
</feature>
<evidence type="ECO:0000256" key="7">
    <source>
        <dbReference type="ARBA" id="ARBA00022853"/>
    </source>
</evidence>
<dbReference type="GO" id="GO:0005667">
    <property type="term" value="C:transcription regulator complex"/>
    <property type="evidence" value="ECO:0007669"/>
    <property type="project" value="TreeGrafter"/>
</dbReference>
<evidence type="ECO:0000256" key="2">
    <source>
        <dbReference type="ARBA" id="ARBA00013184"/>
    </source>
</evidence>
<dbReference type="SMART" id="SM00551">
    <property type="entry name" value="ZnF_TAZ"/>
    <property type="match status" value="1"/>
</dbReference>
<protein>
    <recommendedName>
        <fullName evidence="2">histone acetyltransferase</fullName>
        <ecNumber evidence="2">2.3.1.48</ecNumber>
    </recommendedName>
</protein>
<keyword evidence="7" id="KW-0156">Chromatin regulator</keyword>
<dbReference type="GO" id="GO:0045944">
    <property type="term" value="P:positive regulation of transcription by RNA polymerase II"/>
    <property type="evidence" value="ECO:0007669"/>
    <property type="project" value="TreeGrafter"/>
</dbReference>
<dbReference type="SUPFAM" id="SSF57933">
    <property type="entry name" value="TAZ domain"/>
    <property type="match status" value="1"/>
</dbReference>
<evidence type="ECO:0000256" key="8">
    <source>
        <dbReference type="ARBA" id="ARBA00023015"/>
    </source>
</evidence>
<evidence type="ECO:0000313" key="14">
    <source>
        <dbReference type="Proteomes" id="UP001230188"/>
    </source>
</evidence>
<dbReference type="GO" id="GO:0003713">
    <property type="term" value="F:transcription coactivator activity"/>
    <property type="evidence" value="ECO:0007669"/>
    <property type="project" value="TreeGrafter"/>
</dbReference>
<name>A0AAD7UBM4_9STRA</name>
<evidence type="ECO:0000256" key="10">
    <source>
        <dbReference type="ARBA" id="ARBA00023242"/>
    </source>
</evidence>
<dbReference type="GO" id="GO:0000123">
    <property type="term" value="C:histone acetyltransferase complex"/>
    <property type="evidence" value="ECO:0007669"/>
    <property type="project" value="TreeGrafter"/>
</dbReference>
<keyword evidence="3" id="KW-0808">Transferase</keyword>
<evidence type="ECO:0000256" key="6">
    <source>
        <dbReference type="ARBA" id="ARBA00022833"/>
    </source>
</evidence>
<keyword evidence="9" id="KW-0804">Transcription</keyword>
<comment type="catalytic activity">
    <reaction evidence="11">
        <text>L-lysyl-[protein] + acetyl-CoA = N(6)-acetyl-L-lysyl-[protein] + CoA + H(+)</text>
        <dbReference type="Rhea" id="RHEA:45948"/>
        <dbReference type="Rhea" id="RHEA-COMP:9752"/>
        <dbReference type="Rhea" id="RHEA-COMP:10731"/>
        <dbReference type="ChEBI" id="CHEBI:15378"/>
        <dbReference type="ChEBI" id="CHEBI:29969"/>
        <dbReference type="ChEBI" id="CHEBI:57287"/>
        <dbReference type="ChEBI" id="CHEBI:57288"/>
        <dbReference type="ChEBI" id="CHEBI:61930"/>
        <dbReference type="EC" id="2.3.1.48"/>
    </reaction>
</comment>
<dbReference type="InterPro" id="IPR035898">
    <property type="entry name" value="TAZ_dom_sf"/>
</dbReference>
<keyword evidence="14" id="KW-1185">Reference proteome</keyword>
<dbReference type="Gene3D" id="1.20.1020.10">
    <property type="entry name" value="TAZ domain"/>
    <property type="match status" value="1"/>
</dbReference>
<evidence type="ECO:0000313" key="13">
    <source>
        <dbReference type="EMBL" id="KAJ8601956.1"/>
    </source>
</evidence>
<dbReference type="GO" id="GO:0008270">
    <property type="term" value="F:zinc ion binding"/>
    <property type="evidence" value="ECO:0007669"/>
    <property type="project" value="UniProtKB-KW"/>
</dbReference>
<dbReference type="GO" id="GO:0004402">
    <property type="term" value="F:histone acetyltransferase activity"/>
    <property type="evidence" value="ECO:0007669"/>
    <property type="project" value="InterPro"/>
</dbReference>
<evidence type="ECO:0000256" key="1">
    <source>
        <dbReference type="ARBA" id="ARBA00004123"/>
    </source>
</evidence>
<comment type="caution">
    <text evidence="13">The sequence shown here is derived from an EMBL/GenBank/DDBJ whole genome shotgun (WGS) entry which is preliminary data.</text>
</comment>
<dbReference type="AlphaFoldDB" id="A0AAD7UBM4"/>
<evidence type="ECO:0000259" key="12">
    <source>
        <dbReference type="PROSITE" id="PS50134"/>
    </source>
</evidence>
<dbReference type="Pfam" id="PF02135">
    <property type="entry name" value="zf-TAZ"/>
    <property type="match status" value="1"/>
</dbReference>